<name>A0ABN7WMZ5_GIGMA</name>
<feature type="non-terminal residue" evidence="1">
    <location>
        <position position="1"/>
    </location>
</feature>
<gene>
    <name evidence="1" type="ORF">GMARGA_LOCUS32893</name>
</gene>
<dbReference type="EMBL" id="CAJVQB010052954">
    <property type="protein sequence ID" value="CAG8836153.1"/>
    <property type="molecule type" value="Genomic_DNA"/>
</dbReference>
<organism evidence="1 2">
    <name type="scientific">Gigaspora margarita</name>
    <dbReference type="NCBI Taxonomy" id="4874"/>
    <lineage>
        <taxon>Eukaryota</taxon>
        <taxon>Fungi</taxon>
        <taxon>Fungi incertae sedis</taxon>
        <taxon>Mucoromycota</taxon>
        <taxon>Glomeromycotina</taxon>
        <taxon>Glomeromycetes</taxon>
        <taxon>Diversisporales</taxon>
        <taxon>Gigasporaceae</taxon>
        <taxon>Gigaspora</taxon>
    </lineage>
</organism>
<keyword evidence="2" id="KW-1185">Reference proteome</keyword>
<evidence type="ECO:0000313" key="1">
    <source>
        <dbReference type="EMBL" id="CAG8836153.1"/>
    </source>
</evidence>
<proteinExistence type="predicted"/>
<feature type="non-terminal residue" evidence="1">
    <location>
        <position position="144"/>
    </location>
</feature>
<reference evidence="1 2" key="1">
    <citation type="submission" date="2021-06" db="EMBL/GenBank/DDBJ databases">
        <authorList>
            <person name="Kallberg Y."/>
            <person name="Tangrot J."/>
            <person name="Rosling A."/>
        </authorList>
    </citation>
    <scope>NUCLEOTIDE SEQUENCE [LARGE SCALE GENOMIC DNA]</scope>
    <source>
        <strain evidence="1 2">120-4 pot B 10/14</strain>
    </source>
</reference>
<sequence>DKTLQQVFPKYFNNVQKSKVQHHVQRKAKYSRLMGNFKKALNYSMKDNDQKNLNELILLYIARKEKKREAKAQLVIIEDPVLNNIVKLADCHIYDADNIKDPVVCRGKGKQSTKCLKAFTEENSKAAASNMKHANINNKEKGVE</sequence>
<evidence type="ECO:0000313" key="2">
    <source>
        <dbReference type="Proteomes" id="UP000789901"/>
    </source>
</evidence>
<protein>
    <submittedName>
        <fullName evidence="1">2996_t:CDS:1</fullName>
    </submittedName>
</protein>
<comment type="caution">
    <text evidence="1">The sequence shown here is derived from an EMBL/GenBank/DDBJ whole genome shotgun (WGS) entry which is preliminary data.</text>
</comment>
<dbReference type="Proteomes" id="UP000789901">
    <property type="component" value="Unassembled WGS sequence"/>
</dbReference>
<accession>A0ABN7WMZ5</accession>